<dbReference type="InterPro" id="IPR000792">
    <property type="entry name" value="Tscrpt_reg_LuxR_C"/>
</dbReference>
<dbReference type="PROSITE" id="PS50043">
    <property type="entry name" value="HTH_LUXR_2"/>
    <property type="match status" value="1"/>
</dbReference>
<dbReference type="EMBL" id="JAVHUY010000089">
    <property type="protein sequence ID" value="MDQ7911472.1"/>
    <property type="molecule type" value="Genomic_DNA"/>
</dbReference>
<keyword evidence="3" id="KW-1185">Reference proteome</keyword>
<dbReference type="Pfam" id="PF00196">
    <property type="entry name" value="GerE"/>
    <property type="match status" value="1"/>
</dbReference>
<sequence>MLEAFGVDPSAEKIYLAMLKQPGAGTASLAASLGWTEDAVKDALDELARLSLLRPSWEDPELLRPVLPEVGLEILLARQRAELLRRQHQIEEGRAAIEALVAEHNAHRAPGESAAQVEELLGVDTVREALERISFEARHQLLTFAPDGAQTAEALTASRPLNQRVLERGIEMRTIYLTSARNDRPTAAHARWLVEMGAQVRTVPVLPLRMLIVDRARAVVPLDPSRTSTGACILHGPGAIAAMCALFEQQWQHARPWGGDQATRGTPDLTDQDRALLQLLLRGDTDEQAARRLGVSARTVGRMAAELMARLGARSRFQAGALAAEQGWLRPPPREAAPS</sequence>
<protein>
    <submittedName>
        <fullName evidence="2">LuxR C-terminal-related transcriptional regulator</fullName>
    </submittedName>
</protein>
<gene>
    <name evidence="2" type="ORF">RB614_44005</name>
</gene>
<proteinExistence type="predicted"/>
<dbReference type="SMART" id="SM00421">
    <property type="entry name" value="HTH_LUXR"/>
    <property type="match status" value="1"/>
</dbReference>
<dbReference type="PANTHER" id="PTHR34293">
    <property type="entry name" value="HTH-TYPE TRANSCRIPTIONAL REGULATOR TRMBL2"/>
    <property type="match status" value="1"/>
</dbReference>
<accession>A0ABU0ZWV3</accession>
<dbReference type="SUPFAM" id="SSF46894">
    <property type="entry name" value="C-terminal effector domain of the bipartite response regulators"/>
    <property type="match status" value="1"/>
</dbReference>
<evidence type="ECO:0000313" key="3">
    <source>
        <dbReference type="Proteomes" id="UP001230908"/>
    </source>
</evidence>
<evidence type="ECO:0000313" key="2">
    <source>
        <dbReference type="EMBL" id="MDQ7911472.1"/>
    </source>
</evidence>
<dbReference type="Proteomes" id="UP001230908">
    <property type="component" value="Unassembled WGS sequence"/>
</dbReference>
<dbReference type="InterPro" id="IPR016032">
    <property type="entry name" value="Sig_transdc_resp-reg_C-effctor"/>
</dbReference>
<organism evidence="2 3">
    <name type="scientific">Phytohabitans maris</name>
    <dbReference type="NCBI Taxonomy" id="3071409"/>
    <lineage>
        <taxon>Bacteria</taxon>
        <taxon>Bacillati</taxon>
        <taxon>Actinomycetota</taxon>
        <taxon>Actinomycetes</taxon>
        <taxon>Micromonosporales</taxon>
        <taxon>Micromonosporaceae</taxon>
    </lineage>
</organism>
<dbReference type="CDD" id="cd06170">
    <property type="entry name" value="LuxR_C_like"/>
    <property type="match status" value="1"/>
</dbReference>
<comment type="caution">
    <text evidence="2">The sequence shown here is derived from an EMBL/GenBank/DDBJ whole genome shotgun (WGS) entry which is preliminary data.</text>
</comment>
<dbReference type="InterPro" id="IPR036388">
    <property type="entry name" value="WH-like_DNA-bd_sf"/>
</dbReference>
<dbReference type="RefSeq" id="WP_308718666.1">
    <property type="nucleotide sequence ID" value="NZ_JAVHUY010000089.1"/>
</dbReference>
<dbReference type="PANTHER" id="PTHR34293:SF1">
    <property type="entry name" value="HTH-TYPE TRANSCRIPTIONAL REGULATOR TRMBL2"/>
    <property type="match status" value="1"/>
</dbReference>
<reference evidence="2 3" key="1">
    <citation type="submission" date="2023-08" db="EMBL/GenBank/DDBJ databases">
        <title>Phytohabitans sansha sp. nov., isolated from marine sediment.</title>
        <authorList>
            <person name="Zhao Y."/>
            <person name="Yi K."/>
        </authorList>
    </citation>
    <scope>NUCLEOTIDE SEQUENCE [LARGE SCALE GENOMIC DNA]</scope>
    <source>
        <strain evidence="2 3">ZYX-F-186</strain>
    </source>
</reference>
<evidence type="ECO:0000259" key="1">
    <source>
        <dbReference type="PROSITE" id="PS50043"/>
    </source>
</evidence>
<dbReference type="InterPro" id="IPR051797">
    <property type="entry name" value="TrmB-like"/>
</dbReference>
<feature type="domain" description="HTH luxR-type" evidence="1">
    <location>
        <begin position="262"/>
        <end position="327"/>
    </location>
</feature>
<name>A0ABU0ZWV3_9ACTN</name>
<dbReference type="Gene3D" id="1.10.10.10">
    <property type="entry name" value="Winged helix-like DNA-binding domain superfamily/Winged helix DNA-binding domain"/>
    <property type="match status" value="2"/>
</dbReference>